<reference evidence="2" key="1">
    <citation type="submission" date="2023-10" db="EMBL/GenBank/DDBJ databases">
        <authorList>
            <person name="Chen Y."/>
            <person name="Shah S."/>
            <person name="Dougan E. K."/>
            <person name="Thang M."/>
            <person name="Chan C."/>
        </authorList>
    </citation>
    <scope>NUCLEOTIDE SEQUENCE [LARGE SCALE GENOMIC DNA]</scope>
</reference>
<dbReference type="Proteomes" id="UP001189429">
    <property type="component" value="Unassembled WGS sequence"/>
</dbReference>
<feature type="region of interest" description="Disordered" evidence="1">
    <location>
        <begin position="289"/>
        <end position="338"/>
    </location>
</feature>
<feature type="compositionally biased region" description="Basic and acidic residues" evidence="1">
    <location>
        <begin position="302"/>
        <end position="321"/>
    </location>
</feature>
<sequence>MIAHGEGRGYMEGSSLSKLLQAEEPEVVARAKATLGGKGWLRAVVDIMDEVTQVLVDGKGEPCYCLAEVAPADGRLAAADAARPAREEPSAGDLDPQHAAALLRTMAAALRGDPKGYMSGNELRKLLDERHPEVVKEAKACLKGKGWLRKILESDGRIYTVEVQTVGEPCYTLNANFSGGTLLSPSSAAVCQPRTGAPANLAKLDEIQKATLQAAAASALDVAEEGFLPGSTLSKLMAEAHPDVVSAVKSALGGKGWLRKLLCDQPELDVVEVSAPGHGEPCYAIRDRWDSRPVREGGPPSREQRPGTDLQRELPPFRRDPNMAAMSWPRLRGAGGPR</sequence>
<proteinExistence type="predicted"/>
<accession>A0ABN9YDX3</accession>
<gene>
    <name evidence="2" type="ORF">PCOR1329_LOCUS85020</name>
</gene>
<evidence type="ECO:0000313" key="3">
    <source>
        <dbReference type="Proteomes" id="UP001189429"/>
    </source>
</evidence>
<organism evidence="2 3">
    <name type="scientific">Prorocentrum cordatum</name>
    <dbReference type="NCBI Taxonomy" id="2364126"/>
    <lineage>
        <taxon>Eukaryota</taxon>
        <taxon>Sar</taxon>
        <taxon>Alveolata</taxon>
        <taxon>Dinophyceae</taxon>
        <taxon>Prorocentrales</taxon>
        <taxon>Prorocentraceae</taxon>
        <taxon>Prorocentrum</taxon>
    </lineage>
</organism>
<keyword evidence="3" id="KW-1185">Reference proteome</keyword>
<protein>
    <submittedName>
        <fullName evidence="2">Uncharacterized protein</fullName>
    </submittedName>
</protein>
<dbReference type="EMBL" id="CAUYUJ010022504">
    <property type="protein sequence ID" value="CAK0911013.1"/>
    <property type="molecule type" value="Genomic_DNA"/>
</dbReference>
<name>A0ABN9YDX3_9DINO</name>
<comment type="caution">
    <text evidence="2">The sequence shown here is derived from an EMBL/GenBank/DDBJ whole genome shotgun (WGS) entry which is preliminary data.</text>
</comment>
<evidence type="ECO:0000313" key="2">
    <source>
        <dbReference type="EMBL" id="CAK0911013.1"/>
    </source>
</evidence>
<evidence type="ECO:0000256" key="1">
    <source>
        <dbReference type="SAM" id="MobiDB-lite"/>
    </source>
</evidence>